<feature type="region of interest" description="Disordered" evidence="2">
    <location>
        <begin position="1109"/>
        <end position="1151"/>
    </location>
</feature>
<dbReference type="GO" id="GO:0005739">
    <property type="term" value="C:mitochondrion"/>
    <property type="evidence" value="ECO:0007669"/>
    <property type="project" value="TreeGrafter"/>
</dbReference>
<name>A0A4T0WYV3_9ASCO</name>
<dbReference type="Pfam" id="PF12814">
    <property type="entry name" value="Mcp5_PH"/>
    <property type="match status" value="1"/>
</dbReference>
<feature type="coiled-coil region" evidence="1">
    <location>
        <begin position="834"/>
        <end position="868"/>
    </location>
</feature>
<dbReference type="OrthoDB" id="2149224at2759"/>
<sequence length="1370" mass="156103">MELGYVPITMKEKTNNDSNLNYIKELKENIKRLENEVVTLSTQNNELAELKNTLQKDVIEMHELKQQLDCPTIDYLKSKSSIHDLVVIPSSQHSELNGTIADLSSKLDLSISNLEITEAEKLELHQKVVDLEAKHASPSVDYISSKLPSLGFIPVPIVEHNSTKSDMQRKEILLKQKEKQLKELSDLKTISEEKLNEITNELRSLKTLYEHPTVDYLKEKLHLFAMIPVLESEYNNLNVLHSNAIQSLDEKRKDLEVVRTEQDKLQKELIDKTVEWGKKESDFVSRINEFETEIEGLRLKVVHLETELEHKSSMLRDSALQIESLNSKLIDLEKEDEINKTNLTNLRNEHTLKVSEVDTLSGELNELKLENSTLKAKVVETEKIATIVVTSEEQQEKLKSEVSLLKDELSVVTEKLSLSEQKNETSQKDYETHIENLNVENSKLNETVYTLREELSVKVAELSEAVSKLEKTERSYKEQTLKLEQQEADYIERLQNIEEDLKSKTIECDAITAQKETETTTQLEEIKRLQSQANLLQDKISSIELELEEKELKFQATKSELESALADKQTEVNELRTINSTLEQQLADARFENEATNSALEDAKTRLHQSTVSHSTNNFIEPIQNFEMAKSSSNATITNSIIDELNRQPVESLVSTLQQKGYVVVPHEEFNKLILQKSETVVDDLENLTHEMEDIEYNLSEKQRVLDELETQSRSDTNSINSSVHSEAIPVEKVLLDKYNTLNTTVNGLSTELSELRSKKDMLKKQLHRLSVASQNDATETLNHKIHKKIEKLDSEIEVKEVELKFQQSALDAVNAYLTKSKGMDLPPITHVLSSTSTDQLLELEKEISELRSEYEHKKDILEVLQKEIKLSAEPEHLATTLTSLGYTVIAPSGDQLYLKCIILHGLKFSVNSLIRMEHFDKKTGSCNIDNLIKKKGYSLVPVAEVNRFKKLSNPTLSDIKANAMKQGYVVIRDTEMKELVDKSKALKIPESLTVDELQSLAARHNFEMLPKMEVAKLKQRTITTHDLAKKAESLKLVLLTKEELNSLKANTPVTKSNIIEKGKQFDMLCIPAKQFIATTVSKTPDIPNVVVLPNSYYNVLTRSHDWYKRNKPQSRLSTPTQNHRDSPSISPSPSINDHTGVEPFTGKQLLPPPNLNNLPGNFDAVSLYTVDSVISNKKEIIAAITQTMLGTFLYKYYRKLGPLTSISDTRHERFFWVNPYTLSLLWCVSNPGACDPGKANIKAATILDVKSVADNNPLPAGLYYKSLVITSYDKTIKVTCPTRRIHNIWYNALKYLLDRSLENWINDDDLENQYEQDFSLDKKTEIERSQSQNFRKSQQSSLRKHSSIMNNRAPPKSSSVRSINFYKSP</sequence>
<dbReference type="InterPro" id="IPR053005">
    <property type="entry name" value="Nuclear_Pos-Cytoskel_Interact"/>
</dbReference>
<organism evidence="4 5">
    <name type="scientific">Pichia inconspicua</name>
    <dbReference type="NCBI Taxonomy" id="52247"/>
    <lineage>
        <taxon>Eukaryota</taxon>
        <taxon>Fungi</taxon>
        <taxon>Dikarya</taxon>
        <taxon>Ascomycota</taxon>
        <taxon>Saccharomycotina</taxon>
        <taxon>Pichiomycetes</taxon>
        <taxon>Pichiales</taxon>
        <taxon>Pichiaceae</taxon>
        <taxon>Pichia</taxon>
    </lineage>
</organism>
<dbReference type="STRING" id="52247.A0A4T0WYV3"/>
<dbReference type="GO" id="GO:0015631">
    <property type="term" value="F:tubulin binding"/>
    <property type="evidence" value="ECO:0007669"/>
    <property type="project" value="TreeGrafter"/>
</dbReference>
<dbReference type="GO" id="GO:0005938">
    <property type="term" value="C:cell cortex"/>
    <property type="evidence" value="ECO:0007669"/>
    <property type="project" value="InterPro"/>
</dbReference>
<dbReference type="GO" id="GO:0032065">
    <property type="term" value="P:maintenance of protein location in cell cortex"/>
    <property type="evidence" value="ECO:0007669"/>
    <property type="project" value="InterPro"/>
</dbReference>
<feature type="coiled-coil region" evidence="1">
    <location>
        <begin position="248"/>
        <end position="592"/>
    </location>
</feature>
<evidence type="ECO:0000313" key="4">
    <source>
        <dbReference type="EMBL" id="TID21915.1"/>
    </source>
</evidence>
<feature type="coiled-coil region" evidence="1">
    <location>
        <begin position="746"/>
        <end position="810"/>
    </location>
</feature>
<gene>
    <name evidence="4" type="ORF">CANINC_003399</name>
</gene>
<keyword evidence="1" id="KW-0175">Coiled coil</keyword>
<protein>
    <recommendedName>
        <fullName evidence="3">Pleckstrin homology domain-containing protein</fullName>
    </recommendedName>
</protein>
<feature type="region of interest" description="Disordered" evidence="2">
    <location>
        <begin position="1327"/>
        <end position="1370"/>
    </location>
</feature>
<comment type="caution">
    <text evidence="4">The sequence shown here is derived from an EMBL/GenBank/DDBJ whole genome shotgun (WGS) entry which is preliminary data.</text>
</comment>
<evidence type="ECO:0000256" key="2">
    <source>
        <dbReference type="SAM" id="MobiDB-lite"/>
    </source>
</evidence>
<proteinExistence type="predicted"/>
<feature type="coiled-coil region" evidence="1">
    <location>
        <begin position="16"/>
        <end position="67"/>
    </location>
</feature>
<dbReference type="GO" id="GO:0005543">
    <property type="term" value="F:phospholipid binding"/>
    <property type="evidence" value="ECO:0007669"/>
    <property type="project" value="InterPro"/>
</dbReference>
<dbReference type="Proteomes" id="UP000307173">
    <property type="component" value="Unassembled WGS sequence"/>
</dbReference>
<reference evidence="4 5" key="1">
    <citation type="journal article" date="2019" name="Front. Genet.">
        <title>Whole-Genome Sequencing of the Opportunistic Yeast Pathogen Candida inconspicua Uncovers Its Hybrid Origin.</title>
        <authorList>
            <person name="Mixao V."/>
            <person name="Hansen A.P."/>
            <person name="Saus E."/>
            <person name="Boekhout T."/>
            <person name="Lass-Florl C."/>
            <person name="Gabaldon T."/>
        </authorList>
    </citation>
    <scope>NUCLEOTIDE SEQUENCE [LARGE SCALE GENOMIC DNA]</scope>
    <source>
        <strain evidence="4 5">CBS 180</strain>
    </source>
</reference>
<dbReference type="InterPro" id="IPR024774">
    <property type="entry name" value="PH_dom-Mcp5-type"/>
</dbReference>
<dbReference type="GO" id="GO:0000226">
    <property type="term" value="P:microtubule cytoskeleton organization"/>
    <property type="evidence" value="ECO:0007669"/>
    <property type="project" value="TreeGrafter"/>
</dbReference>
<feature type="coiled-coil region" evidence="1">
    <location>
        <begin position="685"/>
        <end position="712"/>
    </location>
</feature>
<dbReference type="GO" id="GO:0005934">
    <property type="term" value="C:cellular bud tip"/>
    <property type="evidence" value="ECO:0007669"/>
    <property type="project" value="TreeGrafter"/>
</dbReference>
<dbReference type="EMBL" id="SELW01000551">
    <property type="protein sequence ID" value="TID21915.1"/>
    <property type="molecule type" value="Genomic_DNA"/>
</dbReference>
<feature type="compositionally biased region" description="Polar residues" evidence="2">
    <location>
        <begin position="1330"/>
        <end position="1342"/>
    </location>
</feature>
<accession>A0A4T0WYV3</accession>
<evidence type="ECO:0000256" key="1">
    <source>
        <dbReference type="SAM" id="Coils"/>
    </source>
</evidence>
<feature type="coiled-coil region" evidence="1">
    <location>
        <begin position="167"/>
        <end position="208"/>
    </location>
</feature>
<keyword evidence="5" id="KW-1185">Reference proteome</keyword>
<evidence type="ECO:0000259" key="3">
    <source>
        <dbReference type="Pfam" id="PF12814"/>
    </source>
</evidence>
<dbReference type="PANTHER" id="PTHR28190:SF1">
    <property type="entry name" value="NUCLEAR MIGRATION PROTEIN NUM1"/>
    <property type="match status" value="1"/>
</dbReference>
<evidence type="ECO:0000313" key="5">
    <source>
        <dbReference type="Proteomes" id="UP000307173"/>
    </source>
</evidence>
<dbReference type="PANTHER" id="PTHR28190">
    <property type="entry name" value="NUCLEAR MIGRATION PROTEIN NUM1"/>
    <property type="match status" value="1"/>
</dbReference>
<feature type="domain" description="Pleckstrin homology" evidence="3">
    <location>
        <begin position="1181"/>
        <end position="1299"/>
    </location>
</feature>
<feature type="compositionally biased region" description="Polar residues" evidence="2">
    <location>
        <begin position="1357"/>
        <end position="1370"/>
    </location>
</feature>